<comment type="subcellular location">
    <subcellularLocation>
        <location evidence="8 9">Cytoplasm</location>
    </subcellularLocation>
</comment>
<dbReference type="PANTHER" id="PTHR21139:SF42">
    <property type="entry name" value="TRIOSEPHOSPHATE ISOMERASE"/>
    <property type="match status" value="1"/>
</dbReference>
<dbReference type="Proteomes" id="UP000216101">
    <property type="component" value="Unassembled WGS sequence"/>
</dbReference>
<dbReference type="EC" id="5.3.1.1" evidence="8 9"/>
<keyword evidence="5 8" id="KW-0963">Cytoplasm</keyword>
<evidence type="ECO:0000256" key="6">
    <source>
        <dbReference type="ARBA" id="ARBA00023152"/>
    </source>
</evidence>
<dbReference type="PROSITE" id="PS51440">
    <property type="entry name" value="TIM_2"/>
    <property type="match status" value="1"/>
</dbReference>
<gene>
    <name evidence="8" type="primary">tpiA</name>
    <name evidence="10" type="ORF">CBP51_15230</name>
</gene>
<proteinExistence type="inferred from homology"/>
<dbReference type="InterPro" id="IPR035990">
    <property type="entry name" value="TIM_sf"/>
</dbReference>
<comment type="function">
    <text evidence="8">Involved in the gluconeogenesis. Catalyzes stereospecifically the conversion of dihydroxyacetone phosphate (DHAP) to D-glyceraldehyde-3-phosphate (G3P).</text>
</comment>
<dbReference type="GO" id="GO:0005829">
    <property type="term" value="C:cytosol"/>
    <property type="evidence" value="ECO:0007669"/>
    <property type="project" value="TreeGrafter"/>
</dbReference>
<dbReference type="InterPro" id="IPR022896">
    <property type="entry name" value="TrioseP_Isoase_bac/euk"/>
</dbReference>
<dbReference type="FunFam" id="3.20.20.70:FF:000016">
    <property type="entry name" value="Triosephosphate isomerase"/>
    <property type="match status" value="1"/>
</dbReference>
<dbReference type="PROSITE" id="PS00171">
    <property type="entry name" value="TIM_1"/>
    <property type="match status" value="1"/>
</dbReference>
<feature type="binding site" evidence="8">
    <location>
        <begin position="236"/>
        <end position="237"/>
    </location>
    <ligand>
        <name>substrate</name>
    </ligand>
</feature>
<dbReference type="RefSeq" id="WP_094985591.1">
    <property type="nucleotide sequence ID" value="NZ_NHNI01000002.1"/>
</dbReference>
<evidence type="ECO:0000256" key="9">
    <source>
        <dbReference type="RuleBase" id="RU363013"/>
    </source>
</evidence>
<dbReference type="GO" id="GO:0006094">
    <property type="term" value="P:gluconeogenesis"/>
    <property type="evidence" value="ECO:0007669"/>
    <property type="project" value="UniProtKB-UniRule"/>
</dbReference>
<dbReference type="UniPathway" id="UPA00138"/>
<dbReference type="GO" id="GO:0004807">
    <property type="term" value="F:triose-phosphate isomerase activity"/>
    <property type="evidence" value="ECO:0007669"/>
    <property type="project" value="UniProtKB-UniRule"/>
</dbReference>
<comment type="pathway">
    <text evidence="2">Carbohydrate metabolism; erythritol degradation.</text>
</comment>
<evidence type="ECO:0000256" key="1">
    <source>
        <dbReference type="ARBA" id="ARBA00004680"/>
    </source>
</evidence>
<dbReference type="Gene3D" id="3.20.20.70">
    <property type="entry name" value="Aldolase class I"/>
    <property type="match status" value="1"/>
</dbReference>
<dbReference type="GO" id="GO:0019563">
    <property type="term" value="P:glycerol catabolic process"/>
    <property type="evidence" value="ECO:0007669"/>
    <property type="project" value="TreeGrafter"/>
</dbReference>
<dbReference type="Pfam" id="PF00121">
    <property type="entry name" value="TIM"/>
    <property type="match status" value="1"/>
</dbReference>
<evidence type="ECO:0000256" key="2">
    <source>
        <dbReference type="ARBA" id="ARBA00004939"/>
    </source>
</evidence>
<feature type="binding site" evidence="8">
    <location>
        <begin position="15"/>
        <end position="17"/>
    </location>
    <ligand>
        <name>substrate</name>
    </ligand>
</feature>
<feature type="binding site" evidence="8">
    <location>
        <position position="215"/>
    </location>
    <ligand>
        <name>substrate</name>
    </ligand>
</feature>
<sequence>MNAQLQKPKPIVIANWKLNGGIDLICTSVASFIGKHFDAQIAICPPYIYMRDMLTFLQHSEISIGSQNVSKFESGAYTGETSAQMLKQAGCKLCLIGHSERRAMFGESNLSCQIKVQTALNHGLLPVLCIGENLEERDANITKAVIFRQLSEGLHNINLEGKELCIAYEPVWAIGTGLSATPAMAQEIHQFIRRELAVLLGKETAGRIRLLYGGSVNKTNARELLAQADIDGLLVGGASLDPGHFLAICQLASEQAMLKQHAVVTEKQAAVSH</sequence>
<dbReference type="GO" id="GO:0006096">
    <property type="term" value="P:glycolytic process"/>
    <property type="evidence" value="ECO:0007669"/>
    <property type="project" value="UniProtKB-UniRule"/>
</dbReference>
<keyword evidence="7 8" id="KW-0413">Isomerase</keyword>
<comment type="pathway">
    <text evidence="8 9">Carbohydrate biosynthesis; gluconeogenesis.</text>
</comment>
<dbReference type="AlphaFoldDB" id="A0A266Q3T6"/>
<dbReference type="HAMAP" id="MF_00147_B">
    <property type="entry name" value="TIM_B"/>
    <property type="match status" value="1"/>
</dbReference>
<dbReference type="InterPro" id="IPR000652">
    <property type="entry name" value="Triosephosphate_isomerase"/>
</dbReference>
<comment type="subunit">
    <text evidence="8 9">Homodimer.</text>
</comment>
<accession>A0A266Q3T6</accession>
<dbReference type="InterPro" id="IPR020861">
    <property type="entry name" value="Triosephosphate_isomerase_AS"/>
</dbReference>
<reference evidence="11" key="1">
    <citation type="submission" date="2017-05" db="EMBL/GenBank/DDBJ databases">
        <authorList>
            <person name="Barney B.M."/>
        </authorList>
    </citation>
    <scope>NUCLEOTIDE SEQUENCE [LARGE SCALE GENOMIC DNA]</scope>
    <source>
        <strain evidence="11">PSBB022</strain>
    </source>
</reference>
<evidence type="ECO:0000256" key="7">
    <source>
        <dbReference type="ARBA" id="ARBA00023235"/>
    </source>
</evidence>
<dbReference type="UniPathway" id="UPA00109">
    <property type="reaction ID" value="UER00189"/>
</dbReference>
<dbReference type="NCBIfam" id="TIGR00419">
    <property type="entry name" value="tim"/>
    <property type="match status" value="1"/>
</dbReference>
<dbReference type="GO" id="GO:0046166">
    <property type="term" value="P:glyceraldehyde-3-phosphate biosynthetic process"/>
    <property type="evidence" value="ECO:0007669"/>
    <property type="project" value="TreeGrafter"/>
</dbReference>
<dbReference type="CDD" id="cd00311">
    <property type="entry name" value="TIM"/>
    <property type="match status" value="1"/>
</dbReference>
<comment type="caution">
    <text evidence="10">The sequence shown here is derived from an EMBL/GenBank/DDBJ whole genome shotgun (WGS) entry which is preliminary data.</text>
</comment>
<dbReference type="SUPFAM" id="SSF51351">
    <property type="entry name" value="Triosephosphate isomerase (TIM)"/>
    <property type="match status" value="1"/>
</dbReference>
<evidence type="ECO:0000256" key="8">
    <source>
        <dbReference type="HAMAP-Rule" id="MF_00147"/>
    </source>
</evidence>
<feature type="active site" description="Proton acceptor" evidence="8">
    <location>
        <position position="169"/>
    </location>
</feature>
<evidence type="ECO:0000256" key="4">
    <source>
        <dbReference type="ARBA" id="ARBA00022432"/>
    </source>
</evidence>
<evidence type="ECO:0000313" key="10">
    <source>
        <dbReference type="EMBL" id="OZY84544.1"/>
    </source>
</evidence>
<evidence type="ECO:0000313" key="11">
    <source>
        <dbReference type="Proteomes" id="UP000216101"/>
    </source>
</evidence>
<feature type="binding site" evidence="8">
    <location>
        <position position="175"/>
    </location>
    <ligand>
        <name>substrate</name>
    </ligand>
</feature>
<name>A0A266Q3T6_9GAMM</name>
<evidence type="ECO:0000256" key="5">
    <source>
        <dbReference type="ARBA" id="ARBA00022490"/>
    </source>
</evidence>
<dbReference type="EMBL" id="NHNI01000002">
    <property type="protein sequence ID" value="OZY84544.1"/>
    <property type="molecule type" value="Genomic_DNA"/>
</dbReference>
<protein>
    <recommendedName>
        <fullName evidence="8 9">Triosephosphate isomerase</fullName>
        <shortName evidence="8">TIM</shortName>
        <shortName evidence="8">TPI</shortName>
        <ecNumber evidence="8 9">5.3.1.1</ecNumber>
    </recommendedName>
    <alternativeName>
        <fullName evidence="8">Triose-phosphate isomerase</fullName>
    </alternativeName>
</protein>
<keyword evidence="11" id="KW-1185">Reference proteome</keyword>
<dbReference type="InterPro" id="IPR013785">
    <property type="entry name" value="Aldolase_TIM"/>
</dbReference>
<comment type="catalytic activity">
    <reaction evidence="8 9">
        <text>D-glyceraldehyde 3-phosphate = dihydroxyacetone phosphate</text>
        <dbReference type="Rhea" id="RHEA:18585"/>
        <dbReference type="ChEBI" id="CHEBI:57642"/>
        <dbReference type="ChEBI" id="CHEBI:59776"/>
        <dbReference type="EC" id="5.3.1.1"/>
    </reaction>
</comment>
<organism evidence="10 11">
    <name type="scientific">Cellvibrio mixtus</name>
    <dbReference type="NCBI Taxonomy" id="39650"/>
    <lineage>
        <taxon>Bacteria</taxon>
        <taxon>Pseudomonadati</taxon>
        <taxon>Pseudomonadota</taxon>
        <taxon>Gammaproteobacteria</taxon>
        <taxon>Cellvibrionales</taxon>
        <taxon>Cellvibrionaceae</taxon>
        <taxon>Cellvibrio</taxon>
    </lineage>
</organism>
<keyword evidence="6 8" id="KW-0324">Glycolysis</keyword>
<evidence type="ECO:0000256" key="3">
    <source>
        <dbReference type="ARBA" id="ARBA00007422"/>
    </source>
</evidence>
<keyword evidence="4 8" id="KW-0312">Gluconeogenesis</keyword>
<comment type="pathway">
    <text evidence="1 8 9">Carbohydrate degradation; glycolysis; D-glyceraldehyde 3-phosphate from glycerone phosphate: step 1/1.</text>
</comment>
<dbReference type="PANTHER" id="PTHR21139">
    <property type="entry name" value="TRIOSEPHOSPHATE ISOMERASE"/>
    <property type="match status" value="1"/>
</dbReference>
<feature type="active site" description="Electrophile" evidence="8">
    <location>
        <position position="98"/>
    </location>
</feature>
<comment type="similarity">
    <text evidence="3 8 9">Belongs to the triosephosphate isomerase family.</text>
</comment>